<accession>L5KUH9</accession>
<feature type="compositionally biased region" description="Polar residues" evidence="1">
    <location>
        <begin position="289"/>
        <end position="298"/>
    </location>
</feature>
<evidence type="ECO:0000313" key="2">
    <source>
        <dbReference type="EMBL" id="ELK15072.1"/>
    </source>
</evidence>
<feature type="region of interest" description="Disordered" evidence="1">
    <location>
        <begin position="380"/>
        <end position="430"/>
    </location>
</feature>
<keyword evidence="3" id="KW-1185">Reference proteome</keyword>
<feature type="region of interest" description="Disordered" evidence="1">
    <location>
        <begin position="449"/>
        <end position="538"/>
    </location>
</feature>
<feature type="compositionally biased region" description="Polar residues" evidence="1">
    <location>
        <begin position="584"/>
        <end position="599"/>
    </location>
</feature>
<organism evidence="2 3">
    <name type="scientific">Pteropus alecto</name>
    <name type="common">Black flying fox</name>
    <dbReference type="NCBI Taxonomy" id="9402"/>
    <lineage>
        <taxon>Eukaryota</taxon>
        <taxon>Metazoa</taxon>
        <taxon>Chordata</taxon>
        <taxon>Craniata</taxon>
        <taxon>Vertebrata</taxon>
        <taxon>Euteleostomi</taxon>
        <taxon>Mammalia</taxon>
        <taxon>Eutheria</taxon>
        <taxon>Laurasiatheria</taxon>
        <taxon>Chiroptera</taxon>
        <taxon>Yinpterochiroptera</taxon>
        <taxon>Pteropodoidea</taxon>
        <taxon>Pteropodidae</taxon>
        <taxon>Pteropodinae</taxon>
        <taxon>Pteropus</taxon>
    </lineage>
</organism>
<evidence type="ECO:0000256" key="1">
    <source>
        <dbReference type="SAM" id="MobiDB-lite"/>
    </source>
</evidence>
<keyword evidence="2" id="KW-0675">Receptor</keyword>
<protein>
    <submittedName>
        <fullName evidence="2">Cadherin EGF LAG seven-pass G-type receptor 3</fullName>
    </submittedName>
</protein>
<feature type="region of interest" description="Disordered" evidence="1">
    <location>
        <begin position="175"/>
        <end position="236"/>
    </location>
</feature>
<name>L5KUH9_PTEAL</name>
<feature type="compositionally biased region" description="Basic and acidic residues" evidence="1">
    <location>
        <begin position="395"/>
        <end position="412"/>
    </location>
</feature>
<feature type="region of interest" description="Disordered" evidence="1">
    <location>
        <begin position="122"/>
        <end position="141"/>
    </location>
</feature>
<dbReference type="PROSITE" id="PS00650">
    <property type="entry name" value="G_PROTEIN_RECEP_F2_2"/>
    <property type="match status" value="1"/>
</dbReference>
<feature type="compositionally biased region" description="Basic residues" evidence="1">
    <location>
        <begin position="213"/>
        <end position="222"/>
    </location>
</feature>
<gene>
    <name evidence="2" type="ORF">PAL_GLEAN10009155</name>
</gene>
<dbReference type="InterPro" id="IPR017983">
    <property type="entry name" value="GPCR_2_secretin-like_CS"/>
</dbReference>
<dbReference type="InParanoid" id="L5KUH9"/>
<feature type="region of interest" description="Disordered" evidence="1">
    <location>
        <begin position="272"/>
        <end position="301"/>
    </location>
</feature>
<dbReference type="EMBL" id="KB030552">
    <property type="protein sequence ID" value="ELK15072.1"/>
    <property type="molecule type" value="Genomic_DNA"/>
</dbReference>
<reference evidence="3" key="1">
    <citation type="journal article" date="2013" name="Science">
        <title>Comparative analysis of bat genomes provides insight into the evolution of flight and immunity.</title>
        <authorList>
            <person name="Zhang G."/>
            <person name="Cowled C."/>
            <person name="Shi Z."/>
            <person name="Huang Z."/>
            <person name="Bishop-Lilly K.A."/>
            <person name="Fang X."/>
            <person name="Wynne J.W."/>
            <person name="Xiong Z."/>
            <person name="Baker M.L."/>
            <person name="Zhao W."/>
            <person name="Tachedjian M."/>
            <person name="Zhu Y."/>
            <person name="Zhou P."/>
            <person name="Jiang X."/>
            <person name="Ng J."/>
            <person name="Yang L."/>
            <person name="Wu L."/>
            <person name="Xiao J."/>
            <person name="Feng Y."/>
            <person name="Chen Y."/>
            <person name="Sun X."/>
            <person name="Zhang Y."/>
            <person name="Marsh G.A."/>
            <person name="Crameri G."/>
            <person name="Broder C.C."/>
            <person name="Frey K.G."/>
            <person name="Wang L.F."/>
            <person name="Wang J."/>
        </authorList>
    </citation>
    <scope>NUCLEOTIDE SEQUENCE [LARGE SCALE GENOMIC DNA]</scope>
</reference>
<dbReference type="AlphaFoldDB" id="L5KUH9"/>
<evidence type="ECO:0000313" key="3">
    <source>
        <dbReference type="Proteomes" id="UP000010552"/>
    </source>
</evidence>
<dbReference type="STRING" id="9402.L5KUH9"/>
<dbReference type="Proteomes" id="UP000010552">
    <property type="component" value="Unassembled WGS sequence"/>
</dbReference>
<dbReference type="Gene3D" id="1.20.1070.10">
    <property type="entry name" value="Rhodopsin 7-helix transmembrane proteins"/>
    <property type="match status" value="1"/>
</dbReference>
<dbReference type="GO" id="GO:0004930">
    <property type="term" value="F:G protein-coupled receptor activity"/>
    <property type="evidence" value="ECO:0007669"/>
    <property type="project" value="InterPro"/>
</dbReference>
<feature type="region of interest" description="Disordered" evidence="1">
    <location>
        <begin position="550"/>
        <end position="599"/>
    </location>
</feature>
<proteinExistence type="predicted"/>
<feature type="compositionally biased region" description="Low complexity" evidence="1">
    <location>
        <begin position="550"/>
        <end position="583"/>
    </location>
</feature>
<sequence length="599" mass="63905">MTGSIFLLAARTSCSTGQREAKKNSVLASWLFGLLAVNHSVLAFHYLHAGFCGLQGLAVLLLFCVLNADARAAWTPACLARKAAPEEARPAPGTGPGACNNTTLFEESGLIRITLGASTVSSVSSARSGRTQDHDSQRGRGCLRDNVLVRHGSAADHTDHSLQAHTGPTDLDVAMFHRDAGGGADSDSDSDLSLEEERSLSIPSSESEDNGRTRGRFQRPLRRAAQSERLLTHPKDVDGNDLLSYWPALGECEAAPCALQTWGSERRLGLDTSKEAASDNQPDLALTSGDETSLGQAQRQRKGILKNRLQCPLVPQTRGAPELSWCRAATLGHRAVPAASYGRIYAGAGTGSLSQPASRYSSREQLDLLLRRQLSRERLEEAPAPVLHPLSRPGSQERLDAVPGRLEARDRGSTLPRRQPPRDYPGAVAGRFRSRDALDLGAPCEWLSTLPPPRGVQDLNLQPPPLPLSPQRQLSRDPLLPSRPLDSLSRRSNSGDQLDPMPSRHPSREGLGPSPQLLRVREDPASGPSHGPSTEQLDILSSILASFNSSALSSSVQSSSTPSGPHTTATPSATASALGPSTPRSATSHSISELSPDSE</sequence>
<feature type="compositionally biased region" description="Low complexity" evidence="1">
    <location>
        <begin position="469"/>
        <end position="492"/>
    </location>
</feature>